<gene>
    <name evidence="1" type="ORF">mv_R984</name>
</gene>
<reference evidence="1" key="1">
    <citation type="submission" date="2011-10" db="EMBL/GenBank/DDBJ databases">
        <title>Provirophages and transpovirons: unique mobilome of giant viruses.</title>
        <authorList>
            <person name="Desnues C."/>
            <person name="LaScola B."/>
            <person name="Yutin N."/>
            <person name="Fournous G."/>
            <person name="Koonin E."/>
            <person name="Raoult D."/>
        </authorList>
    </citation>
    <scope>NUCLEOTIDE SEQUENCE</scope>
    <source>
        <strain evidence="1">Mv13-mv</strain>
    </source>
</reference>
<dbReference type="EMBL" id="JN885999">
    <property type="protein sequence ID" value="AEX63186.1"/>
    <property type="molecule type" value="Genomic_DNA"/>
</dbReference>
<sequence length="28" mass="3459">MEHVRINIPFREDYNGRPVCYSFEILLF</sequence>
<name>H2EFC1_9VIRU</name>
<accession>H2EFC1</accession>
<proteinExistence type="predicted"/>
<organism evidence="1">
    <name type="scientific">Moumouvirus sp. 'Monve'</name>
    <dbReference type="NCBI Taxonomy" id="1128131"/>
    <lineage>
        <taxon>Viruses</taxon>
        <taxon>Varidnaviria</taxon>
        <taxon>Bamfordvirae</taxon>
        <taxon>Nucleocytoviricota</taxon>
        <taxon>Megaviricetes</taxon>
        <taxon>Imitervirales</taxon>
        <taxon>Mimiviridae</taxon>
        <taxon>Megamimivirinae</taxon>
        <taxon>Moumouvirus</taxon>
    </lineage>
</organism>
<evidence type="ECO:0000313" key="1">
    <source>
        <dbReference type="EMBL" id="AEX63186.1"/>
    </source>
</evidence>
<protein>
    <submittedName>
        <fullName evidence="1">Uncharacterized protein</fullName>
    </submittedName>
</protein>